<feature type="region of interest" description="Disordered" evidence="18">
    <location>
        <begin position="1166"/>
        <end position="1205"/>
    </location>
</feature>
<dbReference type="GO" id="GO:0016887">
    <property type="term" value="F:ATP hydrolysis activity"/>
    <property type="evidence" value="ECO:0007669"/>
    <property type="project" value="InterPro"/>
</dbReference>
<dbReference type="InterPro" id="IPR003593">
    <property type="entry name" value="AAA+_ATPase"/>
</dbReference>
<dbReference type="InterPro" id="IPR050168">
    <property type="entry name" value="AAA_ATPase_domain"/>
</dbReference>
<dbReference type="OMA" id="THANTPM"/>
<dbReference type="OrthoDB" id="2187at2759"/>
<comment type="similarity">
    <text evidence="2">Belongs to the AAA ATPase family.</text>
</comment>
<keyword evidence="12" id="KW-0576">Peroxisome</keyword>
<evidence type="ECO:0000256" key="4">
    <source>
        <dbReference type="ARBA" id="ARBA00022490"/>
    </source>
</evidence>
<keyword evidence="6" id="KW-0677">Repeat</keyword>
<keyword evidence="5" id="KW-0962">Peroxisome biogenesis</keyword>
<dbReference type="Gene3D" id="3.10.330.10">
    <property type="match status" value="1"/>
</dbReference>
<feature type="domain" description="AAA+ ATPase" evidence="19">
    <location>
        <begin position="948"/>
        <end position="1084"/>
    </location>
</feature>
<dbReference type="GeneID" id="106061783"/>
<evidence type="ECO:0000256" key="9">
    <source>
        <dbReference type="ARBA" id="ARBA00022840"/>
    </source>
</evidence>
<evidence type="ECO:0000313" key="21">
    <source>
        <dbReference type="RefSeq" id="XP_055867828.1"/>
    </source>
</evidence>
<dbReference type="FunFam" id="1.10.8.60:FF:000105">
    <property type="entry name" value="PeRoXisome assembly factor"/>
    <property type="match status" value="1"/>
</dbReference>
<comment type="subunit">
    <text evidence="17">Interacts with PEX6; forming the PEX1-PEX6 AAA ATPase complex, which is composed of a heterohexamer formed by a trimer of PEX1-PEX6 dimers.</text>
</comment>
<proteinExistence type="inferred from homology"/>
<dbReference type="InterPro" id="IPR027417">
    <property type="entry name" value="P-loop_NTPase"/>
</dbReference>
<dbReference type="SUPFAM" id="SSF54585">
    <property type="entry name" value="Cdc48 domain 2-like"/>
    <property type="match status" value="1"/>
</dbReference>
<dbReference type="GO" id="GO:0016558">
    <property type="term" value="P:protein import into peroxisome matrix"/>
    <property type="evidence" value="ECO:0007669"/>
    <property type="project" value="TreeGrafter"/>
</dbReference>
<dbReference type="CDD" id="cd19526">
    <property type="entry name" value="RecA-like_PEX1_r2"/>
    <property type="match status" value="1"/>
</dbReference>
<evidence type="ECO:0000256" key="5">
    <source>
        <dbReference type="ARBA" id="ARBA00022593"/>
    </source>
</evidence>
<dbReference type="PANTHER" id="PTHR23077">
    <property type="entry name" value="AAA-FAMILY ATPASE"/>
    <property type="match status" value="1"/>
</dbReference>
<dbReference type="SMART" id="SM00382">
    <property type="entry name" value="AAA"/>
    <property type="match status" value="2"/>
</dbReference>
<sequence length="1428" mass="158941">MNTSTVILKFGQEKNCFLHLSDRVGRSSNTASNHHEVIVYETEVPSGQKAYFTVVGNNVELNSGDTVELSKDYASKLGFKEDNEFPMPLKALGQIPSAKRVLVDPYTVDDWELISSQPSLVESQILNQVRVVWPGQLLPIWIKKYMCITLKISSIEPEGPCVLLEPNSEIIINQKRRMISAPSTLGIRHSPSNENVKRWDSLDNGLDTLEPKPLHSPSKSHNDITKRNFRRRNVTNPENRYSQTMHRQTSVMSWMRLSLYFVTSTRFKSCPQGTLWWAFFQQPPVDPKKSPDAGSAIDFSMSKQPSRSGVLRVQPMKIRHRLDQSFPINKSAVHQQITTRVSSKDLGKVEPSPVNKSHFNVPYEIFQPSTVYVDAESSKNERLLHPYVPVLPSVFIARMKKLPSPAEKALKSSKNVTTTAGQGDNPENNGQAIEASNFNDGCYVRVVAIDRKAGLTDKLWLNAVDEVLSEQPLLFGHVIIPDSLRGQLKLEATSSVWLKTGSFEPIILKKVNIFCVKSALPKGVSLDSLKASFVHYIKQCADIKHPIVVFQGMLIKFMTIIGTPVEVQLTFSGDNPANINDFTLLSEANIDSVLLVVEQDDKADKLGVISNILPSQPVDPKPLTNKLTNLGGMDEIIDQAISHIHACLGVRPLSQHNFLPHVGLCHGFLLITGPNGCGKSSVIRAIAAKLSDLPVLAHVNYVDCKSLRGTPLPIIKRSLEAQFDESAWREPSLILLDNLDSIVPAPAGPEMEMSAETIIASKVSQVLQAIIKYEIENNSRIMVLATSKSRSSLHPSLVTTQGIHFIQKTLDIGFPNKATREKILKAVLAGQLGLSHKNSQWLELSLLAAKTEGYVARDLESLVNMAIHNKLVRTREAPKNGLLLTFDDFEDALHTFKPVSVRHIQLHKPGELGWSDVGGLAHVKTSLEETLKWPSKYPELYNACPLRMRSGILLYGAPGTGKTLLAGVVAKECGLHFISIKGPELLKKYIGASEQSVRELFIRAQNAKPCILFFDEFDSIAPKRGHDNTGVTDRVVNQLLTQLDGVEGLQGVFVLAATSRPDLIDPALLRPGRLDKSILCEMPNINDRHEILLALSHKMTLGSDVDLLEIAQMCEHFTGADLKALLYNAQLKAIHEFTDGNDLASSVRLRGNSVLCSSVTQDDSKAKVKFPNSRSGSFNHESPSQTQTPMTPRNKKDDSPKAKFSPTVFSFSDDDIISKMKNDPTAGSSDKTLDIDLHLRPEFSLLTSEEEVAVIGKASEYTNNTDSASVFPVCSQEEPMKYRTQAKRKRHLARENKFNKDKKIQPVDIPMENPVTVFTSLEHGLATLSPEDEERYLAMVKEIQRRDEDLFQAANDKRRTSLQLACRPSNLLEVRQSHLKECAKTMRPSVSASERERYCQIYQNFMSSKTQRFDKPEDHRVGSRTTLA</sequence>
<dbReference type="InterPro" id="IPR015342">
    <property type="entry name" value="PEX1-N_C-lobe"/>
</dbReference>
<keyword evidence="7" id="KW-0547">Nucleotide-binding</keyword>
<evidence type="ECO:0000256" key="16">
    <source>
        <dbReference type="ARBA" id="ARBA00048778"/>
    </source>
</evidence>
<keyword evidence="20" id="KW-1185">Reference proteome</keyword>
<evidence type="ECO:0000256" key="14">
    <source>
        <dbReference type="ARBA" id="ARBA00034532"/>
    </source>
</evidence>
<evidence type="ECO:0000259" key="19">
    <source>
        <dbReference type="SMART" id="SM00382"/>
    </source>
</evidence>
<comment type="subcellular location">
    <subcellularLocation>
        <location evidence="1">Cytoplasm</location>
        <location evidence="1">Cytosol</location>
    </subcellularLocation>
    <subcellularLocation>
        <location evidence="15">Peroxisome membrane</location>
    </subcellularLocation>
</comment>
<dbReference type="Pfam" id="PF17862">
    <property type="entry name" value="AAA_lid_3"/>
    <property type="match status" value="1"/>
</dbReference>
<evidence type="ECO:0000256" key="12">
    <source>
        <dbReference type="ARBA" id="ARBA00023140"/>
    </source>
</evidence>
<keyword evidence="11" id="KW-0472">Membrane</keyword>
<evidence type="ECO:0000256" key="18">
    <source>
        <dbReference type="SAM" id="MobiDB-lite"/>
    </source>
</evidence>
<dbReference type="Gene3D" id="1.10.8.60">
    <property type="match status" value="2"/>
</dbReference>
<dbReference type="GO" id="GO:0005524">
    <property type="term" value="F:ATP binding"/>
    <property type="evidence" value="ECO:0007669"/>
    <property type="project" value="UniProtKB-KW"/>
</dbReference>
<dbReference type="RefSeq" id="XP_055867828.1">
    <property type="nucleotide sequence ID" value="XM_056011853.1"/>
</dbReference>
<evidence type="ECO:0000313" key="20">
    <source>
        <dbReference type="Proteomes" id="UP001165740"/>
    </source>
</evidence>
<dbReference type="PROSITE" id="PS00674">
    <property type="entry name" value="AAA"/>
    <property type="match status" value="1"/>
</dbReference>
<feature type="compositionally biased region" description="Polar residues" evidence="18">
    <location>
        <begin position="1172"/>
        <end position="1191"/>
    </location>
</feature>
<organism evidence="20 21">
    <name type="scientific">Biomphalaria glabrata</name>
    <name type="common">Bloodfluke planorb</name>
    <name type="synonym">Freshwater snail</name>
    <dbReference type="NCBI Taxonomy" id="6526"/>
    <lineage>
        <taxon>Eukaryota</taxon>
        <taxon>Metazoa</taxon>
        <taxon>Spiralia</taxon>
        <taxon>Lophotrochozoa</taxon>
        <taxon>Mollusca</taxon>
        <taxon>Gastropoda</taxon>
        <taxon>Heterobranchia</taxon>
        <taxon>Euthyneura</taxon>
        <taxon>Panpulmonata</taxon>
        <taxon>Hygrophila</taxon>
        <taxon>Lymnaeoidea</taxon>
        <taxon>Planorbidae</taxon>
        <taxon>Biomphalaria</taxon>
    </lineage>
</organism>
<evidence type="ECO:0000256" key="15">
    <source>
        <dbReference type="ARBA" id="ARBA00046271"/>
    </source>
</evidence>
<evidence type="ECO:0000256" key="3">
    <source>
        <dbReference type="ARBA" id="ARBA00022448"/>
    </source>
</evidence>
<dbReference type="Pfam" id="PF09262">
    <property type="entry name" value="PEX-1N"/>
    <property type="match status" value="1"/>
</dbReference>
<dbReference type="Proteomes" id="UP001165740">
    <property type="component" value="Chromosome 15"/>
</dbReference>
<dbReference type="GO" id="GO:0005829">
    <property type="term" value="C:cytosol"/>
    <property type="evidence" value="ECO:0007669"/>
    <property type="project" value="UniProtKB-SubCell"/>
</dbReference>
<evidence type="ECO:0000256" key="1">
    <source>
        <dbReference type="ARBA" id="ARBA00004514"/>
    </source>
</evidence>
<keyword evidence="9" id="KW-0067">ATP-binding</keyword>
<keyword evidence="3" id="KW-0813">Transport</keyword>
<dbReference type="Gene3D" id="2.40.40.20">
    <property type="match status" value="1"/>
</dbReference>
<evidence type="ECO:0000256" key="13">
    <source>
        <dbReference type="ARBA" id="ARBA00032509"/>
    </source>
</evidence>
<dbReference type="RefSeq" id="XP_055867829.1">
    <property type="nucleotide sequence ID" value="XM_056011854.1"/>
</dbReference>
<dbReference type="InterPro" id="IPR003959">
    <property type="entry name" value="ATPase_AAA_core"/>
</dbReference>
<evidence type="ECO:0000256" key="10">
    <source>
        <dbReference type="ARBA" id="ARBA00022927"/>
    </source>
</evidence>
<evidence type="ECO:0000313" key="22">
    <source>
        <dbReference type="RefSeq" id="XP_055867829.1"/>
    </source>
</evidence>
<feature type="compositionally biased region" description="Polar residues" evidence="18">
    <location>
        <begin position="412"/>
        <end position="429"/>
    </location>
</feature>
<keyword evidence="4" id="KW-0963">Cytoplasm</keyword>
<dbReference type="Gene3D" id="3.40.50.300">
    <property type="entry name" value="P-loop containing nucleotide triphosphate hydrolases"/>
    <property type="match status" value="2"/>
</dbReference>
<dbReference type="FunFam" id="3.40.50.300:FF:000149">
    <property type="entry name" value="Nuclear valosin-containing protein-like"/>
    <property type="match status" value="1"/>
</dbReference>
<evidence type="ECO:0000256" key="8">
    <source>
        <dbReference type="ARBA" id="ARBA00022801"/>
    </source>
</evidence>
<reference evidence="21 22" key="1">
    <citation type="submission" date="2025-04" db="UniProtKB">
        <authorList>
            <consortium name="RefSeq"/>
        </authorList>
    </citation>
    <scope>IDENTIFICATION</scope>
</reference>
<protein>
    <recommendedName>
        <fullName evidence="14">Peroxisomal ATPase PEX1</fullName>
    </recommendedName>
    <alternativeName>
        <fullName evidence="13">Peroxin-1</fullName>
    </alternativeName>
</protein>
<dbReference type="InterPro" id="IPR041569">
    <property type="entry name" value="AAA_lid_3"/>
</dbReference>
<keyword evidence="8" id="KW-0378">Hydrolase</keyword>
<accession>A0A9W2YYK1</accession>
<evidence type="ECO:0000256" key="11">
    <source>
        <dbReference type="ARBA" id="ARBA00023136"/>
    </source>
</evidence>
<feature type="domain" description="AAA+ ATPase" evidence="19">
    <location>
        <begin position="665"/>
        <end position="809"/>
    </location>
</feature>
<keyword evidence="10" id="KW-0653">Protein transport</keyword>
<evidence type="ECO:0000256" key="6">
    <source>
        <dbReference type="ARBA" id="ARBA00022737"/>
    </source>
</evidence>
<evidence type="ECO:0000256" key="17">
    <source>
        <dbReference type="ARBA" id="ARBA00064205"/>
    </source>
</evidence>
<comment type="catalytic activity">
    <reaction evidence="16">
        <text>ATP + H2O = ADP + phosphate + H(+)</text>
        <dbReference type="Rhea" id="RHEA:13065"/>
        <dbReference type="ChEBI" id="CHEBI:15377"/>
        <dbReference type="ChEBI" id="CHEBI:15378"/>
        <dbReference type="ChEBI" id="CHEBI:30616"/>
        <dbReference type="ChEBI" id="CHEBI:43474"/>
        <dbReference type="ChEBI" id="CHEBI:456216"/>
    </reaction>
    <physiologicalReaction direction="left-to-right" evidence="16">
        <dbReference type="Rhea" id="RHEA:13066"/>
    </physiologicalReaction>
</comment>
<dbReference type="InterPro" id="IPR029067">
    <property type="entry name" value="CDC48_domain_2-like_sf"/>
</dbReference>
<feature type="region of interest" description="Disordered" evidence="18">
    <location>
        <begin position="406"/>
        <end position="429"/>
    </location>
</feature>
<evidence type="ECO:0000256" key="7">
    <source>
        <dbReference type="ARBA" id="ARBA00022741"/>
    </source>
</evidence>
<dbReference type="GO" id="GO:0005778">
    <property type="term" value="C:peroxisomal membrane"/>
    <property type="evidence" value="ECO:0007669"/>
    <property type="project" value="UniProtKB-SubCell"/>
</dbReference>
<dbReference type="PANTHER" id="PTHR23077:SF12">
    <property type="entry name" value="PEROXISOMAL ATPASE PEX1"/>
    <property type="match status" value="1"/>
</dbReference>
<gene>
    <name evidence="21 22" type="primary">LOC106061783</name>
</gene>
<dbReference type="Pfam" id="PF00004">
    <property type="entry name" value="AAA"/>
    <property type="match status" value="2"/>
</dbReference>
<dbReference type="SUPFAM" id="SSF52540">
    <property type="entry name" value="P-loop containing nucleoside triphosphate hydrolases"/>
    <property type="match status" value="2"/>
</dbReference>
<dbReference type="InterPro" id="IPR003960">
    <property type="entry name" value="ATPase_AAA_CS"/>
</dbReference>
<name>A0A9W2YYK1_BIOGL</name>
<evidence type="ECO:0000256" key="2">
    <source>
        <dbReference type="ARBA" id="ARBA00006914"/>
    </source>
</evidence>